<name>A0A061QWE5_9CHLO</name>
<gene>
    <name evidence="1" type="ORF">TSPGSL018_22288</name>
</gene>
<evidence type="ECO:0000313" key="1">
    <source>
        <dbReference type="EMBL" id="JAC62794.1"/>
    </source>
</evidence>
<proteinExistence type="predicted"/>
<protein>
    <submittedName>
        <fullName evidence="1">Uncharacterized protein</fullName>
    </submittedName>
</protein>
<dbReference type="AlphaFoldDB" id="A0A061QWE5"/>
<feature type="non-terminal residue" evidence="1">
    <location>
        <position position="1"/>
    </location>
</feature>
<organism evidence="1">
    <name type="scientific">Tetraselmis sp. GSL018</name>
    <dbReference type="NCBI Taxonomy" id="582737"/>
    <lineage>
        <taxon>Eukaryota</taxon>
        <taxon>Viridiplantae</taxon>
        <taxon>Chlorophyta</taxon>
        <taxon>core chlorophytes</taxon>
        <taxon>Chlorodendrophyceae</taxon>
        <taxon>Chlorodendrales</taxon>
        <taxon>Chlorodendraceae</taxon>
        <taxon>Tetraselmis</taxon>
    </lineage>
</organism>
<reference evidence="1" key="1">
    <citation type="submission" date="2014-05" db="EMBL/GenBank/DDBJ databases">
        <title>The transcriptome of the halophilic microalga Tetraselmis sp. GSL018 isolated from the Great Salt Lake, Utah.</title>
        <authorList>
            <person name="Jinkerson R.E."/>
            <person name="D'Adamo S."/>
            <person name="Posewitz M.C."/>
        </authorList>
    </citation>
    <scope>NUCLEOTIDE SEQUENCE</scope>
    <source>
        <strain evidence="1">GSL018</strain>
    </source>
</reference>
<accession>A0A061QWE5</accession>
<dbReference type="EMBL" id="GBEZ01024165">
    <property type="protein sequence ID" value="JAC62794.1"/>
    <property type="molecule type" value="Transcribed_RNA"/>
</dbReference>
<sequence length="63" mass="6764">LTASLPLDILPGNIVKLNQPQNVCMIPKSTKKAELKQGKPFGGVSDTDAKVLRTKFPYVPGLS</sequence>